<sequence>MFISQTERLKRKISQTERNVKKLNGDEEMELAKLVDELDGMDSEISLDEPKEGQEKSMDIAGTSSPSPPPSAYPSPTLINLPSTKLPKKDFSCMYCPAGMWALKGDALLCFCRMMSSVSYTSEEEDGRPVWLCDGLTLAQEGAM</sequence>
<dbReference type="eggNOG" id="ENOG502ZSBM">
    <property type="taxonomic scope" value="Bacteria"/>
</dbReference>
<organism evidence="2 3">
    <name type="scientific">Centipeda periodontii DSM 2778</name>
    <dbReference type="NCBI Taxonomy" id="888060"/>
    <lineage>
        <taxon>Bacteria</taxon>
        <taxon>Bacillati</taxon>
        <taxon>Bacillota</taxon>
        <taxon>Negativicutes</taxon>
        <taxon>Selenomonadales</taxon>
        <taxon>Selenomonadaceae</taxon>
        <taxon>Centipeda</taxon>
    </lineage>
</organism>
<dbReference type="HOGENOM" id="CLU_1873077_0_0_9"/>
<name>F5RJ22_9FIRM</name>
<evidence type="ECO:0000256" key="1">
    <source>
        <dbReference type="SAM" id="MobiDB-lite"/>
    </source>
</evidence>
<feature type="compositionally biased region" description="Basic and acidic residues" evidence="1">
    <location>
        <begin position="48"/>
        <end position="58"/>
    </location>
</feature>
<dbReference type="AlphaFoldDB" id="F5RJ22"/>
<dbReference type="EMBL" id="AFHQ01000005">
    <property type="protein sequence ID" value="EGK62253.1"/>
    <property type="molecule type" value="Genomic_DNA"/>
</dbReference>
<gene>
    <name evidence="2" type="primary">traH</name>
    <name evidence="2" type="ORF">HMPREF9081_0257</name>
</gene>
<evidence type="ECO:0000313" key="3">
    <source>
        <dbReference type="Proteomes" id="UP000004067"/>
    </source>
</evidence>
<proteinExistence type="predicted"/>
<dbReference type="STRING" id="888060.HMPREF9081_0257"/>
<feature type="compositionally biased region" description="Acidic residues" evidence="1">
    <location>
        <begin position="38"/>
        <end position="47"/>
    </location>
</feature>
<feature type="region of interest" description="Disordered" evidence="1">
    <location>
        <begin position="38"/>
        <end position="79"/>
    </location>
</feature>
<reference evidence="2 3" key="1">
    <citation type="submission" date="2011-04" db="EMBL/GenBank/DDBJ databases">
        <authorList>
            <person name="Muzny D."/>
            <person name="Qin X."/>
            <person name="Deng J."/>
            <person name="Jiang H."/>
            <person name="Liu Y."/>
            <person name="Qu J."/>
            <person name="Song X.-Z."/>
            <person name="Zhang L."/>
            <person name="Thornton R."/>
            <person name="Coyle M."/>
            <person name="Francisco L."/>
            <person name="Jackson L."/>
            <person name="Javaid M."/>
            <person name="Korchina V."/>
            <person name="Kovar C."/>
            <person name="Mata R."/>
            <person name="Mathew T."/>
            <person name="Ngo R."/>
            <person name="Nguyen L."/>
            <person name="Nguyen N."/>
            <person name="Okwuonu G."/>
            <person name="Ongeri F."/>
            <person name="Pham C."/>
            <person name="Simmons D."/>
            <person name="Wilczek-Boney K."/>
            <person name="Hale W."/>
            <person name="Jakkamsetti A."/>
            <person name="Pham P."/>
            <person name="Ruth R."/>
            <person name="San Lucas F."/>
            <person name="Warren J."/>
            <person name="Zhang J."/>
            <person name="Zhao Z."/>
            <person name="Zhou C."/>
            <person name="Zhu D."/>
            <person name="Lee S."/>
            <person name="Bess C."/>
            <person name="Blankenburg K."/>
            <person name="Forbes L."/>
            <person name="Fu Q."/>
            <person name="Gubbala S."/>
            <person name="Hirani K."/>
            <person name="Jayaseelan J.C."/>
            <person name="Lara F."/>
            <person name="Munidasa M."/>
            <person name="Palculict T."/>
            <person name="Patil S."/>
            <person name="Pu L.-L."/>
            <person name="Saada N."/>
            <person name="Tang L."/>
            <person name="Weissenberger G."/>
            <person name="Zhu Y."/>
            <person name="Hemphill L."/>
            <person name="Shang Y."/>
            <person name="Youmans B."/>
            <person name="Ayvaz T."/>
            <person name="Ross M."/>
            <person name="Santibanez J."/>
            <person name="Aqrawi P."/>
            <person name="Gross S."/>
            <person name="Joshi V."/>
            <person name="Fowler G."/>
            <person name="Nazareth L."/>
            <person name="Reid J."/>
            <person name="Worley K."/>
            <person name="Petrosino J."/>
            <person name="Highlander S."/>
            <person name="Gibbs R."/>
        </authorList>
    </citation>
    <scope>NUCLEOTIDE SEQUENCE [LARGE SCALE GENOMIC DNA]</scope>
    <source>
        <strain evidence="2 3">DSM 2778</strain>
    </source>
</reference>
<comment type="caution">
    <text evidence="2">The sequence shown here is derived from an EMBL/GenBank/DDBJ whole genome shotgun (WGS) entry which is preliminary data.</text>
</comment>
<protein>
    <submittedName>
        <fullName evidence="2">Conjugal transfer pilus assembly protein TraH</fullName>
    </submittedName>
</protein>
<evidence type="ECO:0000313" key="2">
    <source>
        <dbReference type="EMBL" id="EGK62253.1"/>
    </source>
</evidence>
<dbReference type="Proteomes" id="UP000004067">
    <property type="component" value="Unassembled WGS sequence"/>
</dbReference>
<keyword evidence="3" id="KW-1185">Reference proteome</keyword>
<accession>F5RJ22</accession>